<dbReference type="InterPro" id="IPR040385">
    <property type="entry name" value="RABL6"/>
</dbReference>
<dbReference type="GO" id="GO:0003924">
    <property type="term" value="F:GTPase activity"/>
    <property type="evidence" value="ECO:0007669"/>
    <property type="project" value="InterPro"/>
</dbReference>
<dbReference type="OrthoDB" id="207081at2759"/>
<dbReference type="InterPro" id="IPR027417">
    <property type="entry name" value="P-loop_NTPase"/>
</dbReference>
<dbReference type="AlphaFoldDB" id="A0A9N9BVV5"/>
<evidence type="ECO:0000256" key="1">
    <source>
        <dbReference type="SAM" id="MobiDB-lite"/>
    </source>
</evidence>
<dbReference type="Gene3D" id="3.40.50.300">
    <property type="entry name" value="P-loop containing nucleotide triphosphate hydrolases"/>
    <property type="match status" value="1"/>
</dbReference>
<dbReference type="Pfam" id="PF00071">
    <property type="entry name" value="Ras"/>
    <property type="match status" value="1"/>
</dbReference>
<dbReference type="InterPro" id="IPR001806">
    <property type="entry name" value="Small_GTPase"/>
</dbReference>
<dbReference type="PANTHER" id="PTHR14932:SF1">
    <property type="entry name" value="RAB-LIKE PROTEIN 6"/>
    <property type="match status" value="1"/>
</dbReference>
<dbReference type="EMBL" id="CAJVPI010000858">
    <property type="protein sequence ID" value="CAG8577825.1"/>
    <property type="molecule type" value="Genomic_DNA"/>
</dbReference>
<dbReference type="PANTHER" id="PTHR14932">
    <property type="entry name" value="RAS GTPASE-RELATED"/>
    <property type="match status" value="1"/>
</dbReference>
<dbReference type="SMART" id="SM00175">
    <property type="entry name" value="RAB"/>
    <property type="match status" value="1"/>
</dbReference>
<organism evidence="2 3">
    <name type="scientific">Paraglomus brasilianum</name>
    <dbReference type="NCBI Taxonomy" id="144538"/>
    <lineage>
        <taxon>Eukaryota</taxon>
        <taxon>Fungi</taxon>
        <taxon>Fungi incertae sedis</taxon>
        <taxon>Mucoromycota</taxon>
        <taxon>Glomeromycotina</taxon>
        <taxon>Glomeromycetes</taxon>
        <taxon>Paraglomerales</taxon>
        <taxon>Paraglomeraceae</taxon>
        <taxon>Paraglomus</taxon>
    </lineage>
</organism>
<dbReference type="GO" id="GO:0005525">
    <property type="term" value="F:GTP binding"/>
    <property type="evidence" value="ECO:0007669"/>
    <property type="project" value="InterPro"/>
</dbReference>
<dbReference type="Proteomes" id="UP000789739">
    <property type="component" value="Unassembled WGS sequence"/>
</dbReference>
<proteinExistence type="predicted"/>
<feature type="non-terminal residue" evidence="2">
    <location>
        <position position="521"/>
    </location>
</feature>
<comment type="caution">
    <text evidence="2">The sequence shown here is derived from an EMBL/GenBank/DDBJ whole genome shotgun (WGS) entry which is preliminary data.</text>
</comment>
<feature type="compositionally biased region" description="Basic and acidic residues" evidence="1">
    <location>
        <begin position="494"/>
        <end position="521"/>
    </location>
</feature>
<sequence>SSALQVHRLQGSPFREGYTATPQIEVANIQWTYNNTDDVIKVEIWDVVDKAINPSAVKSTSAGLKFENDLGVSKQTPPTPSKEQNELALDAENVNVYRNTQGIILMFDITKKWTFEYAVRELVAVPEHMAVLLLGNFADLSAQRTVSTAHVYQVITECNGNRSSKYTLANKIRYVETSMQSGLGLDYIYKYFGVPFLQLQRDILNQQLEAKSKELSSLLNELDADVEIPAPSELPENSSLEDKSSLEGKLEYQQALKNFWEKEYRELAGESNIREDNTLDALSSQLLPSLHIQRERARTPDPSQLYDFNAGKLEDDFFDDTPDTLPIPPRPAAVDSDDAAGANPMVAGDEDLEGSSGGESDNEGDRSKKEFQSGISDIWHRRDISSSTGRGGVVSSGSSDVDDEMLQTGEDEELDPSASASRTGYEEISSGSPAGDNPWAESGQHLHHPQSFVEYGDLSSAAHWQQSNVSGIQSFVKRDSKDIKKKKKKGSKLTNEDKASRENKDGRRVGDSRDREERIHV</sequence>
<protein>
    <submittedName>
        <fullName evidence="2">7386_t:CDS:1</fullName>
    </submittedName>
</protein>
<dbReference type="SUPFAM" id="SSF52540">
    <property type="entry name" value="P-loop containing nucleoside triphosphate hydrolases"/>
    <property type="match status" value="1"/>
</dbReference>
<feature type="region of interest" description="Disordered" evidence="1">
    <location>
        <begin position="470"/>
        <end position="521"/>
    </location>
</feature>
<dbReference type="GO" id="GO:0005634">
    <property type="term" value="C:nucleus"/>
    <property type="evidence" value="ECO:0007669"/>
    <property type="project" value="TreeGrafter"/>
</dbReference>
<gene>
    <name evidence="2" type="ORF">PBRASI_LOCUS6455</name>
</gene>
<dbReference type="GO" id="GO:0005829">
    <property type="term" value="C:cytosol"/>
    <property type="evidence" value="ECO:0007669"/>
    <property type="project" value="TreeGrafter"/>
</dbReference>
<feature type="region of interest" description="Disordered" evidence="1">
    <location>
        <begin position="313"/>
        <end position="451"/>
    </location>
</feature>
<reference evidence="2" key="1">
    <citation type="submission" date="2021-06" db="EMBL/GenBank/DDBJ databases">
        <authorList>
            <person name="Kallberg Y."/>
            <person name="Tangrot J."/>
            <person name="Rosling A."/>
        </authorList>
    </citation>
    <scope>NUCLEOTIDE SEQUENCE</scope>
    <source>
        <strain evidence="2">BR232B</strain>
    </source>
</reference>
<evidence type="ECO:0000313" key="2">
    <source>
        <dbReference type="EMBL" id="CAG8577825.1"/>
    </source>
</evidence>
<dbReference type="PROSITE" id="PS51419">
    <property type="entry name" value="RAB"/>
    <property type="match status" value="1"/>
</dbReference>
<accession>A0A9N9BVV5</accession>
<evidence type="ECO:0000313" key="3">
    <source>
        <dbReference type="Proteomes" id="UP000789739"/>
    </source>
</evidence>
<name>A0A9N9BVV5_9GLOM</name>
<feature type="compositionally biased region" description="Acidic residues" evidence="1">
    <location>
        <begin position="400"/>
        <end position="415"/>
    </location>
</feature>
<keyword evidence="3" id="KW-1185">Reference proteome</keyword>